<dbReference type="InterPro" id="IPR002110">
    <property type="entry name" value="Ankyrin_rpt"/>
</dbReference>
<evidence type="ECO:0000256" key="2">
    <source>
        <dbReference type="ARBA" id="ARBA00023043"/>
    </source>
</evidence>
<dbReference type="Gene3D" id="1.25.40.20">
    <property type="entry name" value="Ankyrin repeat-containing domain"/>
    <property type="match status" value="2"/>
</dbReference>
<dbReference type="Pfam" id="PF12796">
    <property type="entry name" value="Ank_2"/>
    <property type="match status" value="2"/>
</dbReference>
<dbReference type="GO" id="GO:0006396">
    <property type="term" value="P:RNA processing"/>
    <property type="evidence" value="ECO:0007669"/>
    <property type="project" value="TreeGrafter"/>
</dbReference>
<keyword evidence="1" id="KW-0677">Repeat</keyword>
<organism evidence="3 4">
    <name type="scientific">Aspergillus novoparasiticus</name>
    <dbReference type="NCBI Taxonomy" id="986946"/>
    <lineage>
        <taxon>Eukaryota</taxon>
        <taxon>Fungi</taxon>
        <taxon>Dikarya</taxon>
        <taxon>Ascomycota</taxon>
        <taxon>Pezizomycotina</taxon>
        <taxon>Eurotiomycetes</taxon>
        <taxon>Eurotiomycetidae</taxon>
        <taxon>Eurotiales</taxon>
        <taxon>Aspergillaceae</taxon>
        <taxon>Aspergillus</taxon>
        <taxon>Aspergillus subgen. Circumdati</taxon>
    </lineage>
</organism>
<dbReference type="EMBL" id="ML733634">
    <property type="protein sequence ID" value="KAB8213339.1"/>
    <property type="molecule type" value="Genomic_DNA"/>
</dbReference>
<evidence type="ECO:0000313" key="4">
    <source>
        <dbReference type="Proteomes" id="UP000326799"/>
    </source>
</evidence>
<name>A0A5N6E7M1_9EURO</name>
<evidence type="ECO:0000313" key="3">
    <source>
        <dbReference type="EMBL" id="KAB8213339.1"/>
    </source>
</evidence>
<dbReference type="AlphaFoldDB" id="A0A5N6E7M1"/>
<dbReference type="Proteomes" id="UP000326799">
    <property type="component" value="Unassembled WGS sequence"/>
</dbReference>
<dbReference type="SMART" id="SM00248">
    <property type="entry name" value="ANK"/>
    <property type="match status" value="7"/>
</dbReference>
<gene>
    <name evidence="3" type="ORF">BDV33DRAFT_196979</name>
</gene>
<dbReference type="GO" id="GO:0004540">
    <property type="term" value="F:RNA nuclease activity"/>
    <property type="evidence" value="ECO:0007669"/>
    <property type="project" value="TreeGrafter"/>
</dbReference>
<proteinExistence type="predicted"/>
<dbReference type="PANTHER" id="PTHR24141:SF1">
    <property type="entry name" value="2-5A-DEPENDENT RIBONUCLEASE"/>
    <property type="match status" value="1"/>
</dbReference>
<dbReference type="SUPFAM" id="SSF48403">
    <property type="entry name" value="Ankyrin repeat"/>
    <property type="match status" value="1"/>
</dbReference>
<protein>
    <submittedName>
        <fullName evidence="3">Ankyrin repeat-containing domain protein</fullName>
    </submittedName>
</protein>
<dbReference type="PANTHER" id="PTHR24141">
    <property type="entry name" value="2-5A-DEPENDENT RIBONUCLEASE"/>
    <property type="match status" value="1"/>
</dbReference>
<dbReference type="GO" id="GO:0003723">
    <property type="term" value="F:RNA binding"/>
    <property type="evidence" value="ECO:0007669"/>
    <property type="project" value="TreeGrafter"/>
</dbReference>
<dbReference type="InterPro" id="IPR036770">
    <property type="entry name" value="Ankyrin_rpt-contain_sf"/>
</dbReference>
<sequence length="323" mass="36035">MSFSDLPSELVLHMATMLHSLRDIYALMSVSTGLYRLLKKCLYQYNVDHDGSSGLIRAVKRGSLSATCYFLSLPQVDVHVRDNDGQAITHIAAQQRDGFYTMKILLRDSRININATDLEGQTPFFYAVKHGNKETVKQLLDDPRLDPNMCSSISPLAIAAANGSLELLEMLLCDERVDVNNQMHRSIHPLIIALFQGEGSIPRFLRVPNVNFNCCWGTMSALMWGITFKRTTSVIELLKKDLVDVNYQDNAGRTALMLAIEEANDEVSMALLNRKEIDLTLTDAVGQKALDYALKSDDSRTLEILRNRLAVSNDTSNTSNFGG</sequence>
<evidence type="ECO:0000256" key="1">
    <source>
        <dbReference type="ARBA" id="ARBA00022737"/>
    </source>
</evidence>
<accession>A0A5N6E7M1</accession>
<keyword evidence="4" id="KW-1185">Reference proteome</keyword>
<keyword evidence="2" id="KW-0040">ANK repeat</keyword>
<reference evidence="3 4" key="1">
    <citation type="submission" date="2019-04" db="EMBL/GenBank/DDBJ databases">
        <title>Fungal friends and foes A comparative genomics study of 23 Aspergillus species from section Flavi.</title>
        <authorList>
            <consortium name="DOE Joint Genome Institute"/>
            <person name="Kjaerbolling I."/>
            <person name="Vesth T.C."/>
            <person name="Frisvad J.C."/>
            <person name="Nybo J.L."/>
            <person name="Theobald S."/>
            <person name="Kildgaard S."/>
            <person name="Petersen T.I."/>
            <person name="Kuo A."/>
            <person name="Sato A."/>
            <person name="Lyhne E.K."/>
            <person name="Kogle M.E."/>
            <person name="Wiebenga A."/>
            <person name="Kun R.S."/>
            <person name="Lubbers R.J."/>
            <person name="Makela M.R."/>
            <person name="Barry K."/>
            <person name="Chovatia M."/>
            <person name="Clum A."/>
            <person name="Daum C."/>
            <person name="Haridas S."/>
            <person name="He G."/>
            <person name="LaButti K."/>
            <person name="Lipzen A."/>
            <person name="Mondo S."/>
            <person name="Pangilinan J."/>
            <person name="Riley R."/>
            <person name="Salamov A."/>
            <person name="Simmons B.A."/>
            <person name="Magnuson J.K."/>
            <person name="Henrissat B."/>
            <person name="Mortensen U.H."/>
            <person name="Larsen T.O."/>
            <person name="De vries R.P."/>
            <person name="Grigoriev I.V."/>
            <person name="Machida M."/>
            <person name="Baker S.E."/>
            <person name="Andersen M.R."/>
        </authorList>
    </citation>
    <scope>NUCLEOTIDE SEQUENCE [LARGE SCALE GENOMIC DNA]</scope>
    <source>
        <strain evidence="3 4">CBS 126849</strain>
    </source>
</reference>